<evidence type="ECO:0000256" key="1">
    <source>
        <dbReference type="ARBA" id="ARBA00004141"/>
    </source>
</evidence>
<evidence type="ECO:0000256" key="2">
    <source>
        <dbReference type="ARBA" id="ARBA00022692"/>
    </source>
</evidence>
<dbReference type="InterPro" id="IPR051533">
    <property type="entry name" value="WaaL-like"/>
</dbReference>
<keyword evidence="3 5" id="KW-1133">Transmembrane helix</keyword>
<reference evidence="7 8" key="1">
    <citation type="journal article" date="2016" name="Nat. Commun.">
        <title>Thousands of microbial genomes shed light on interconnected biogeochemical processes in an aquifer system.</title>
        <authorList>
            <person name="Anantharaman K."/>
            <person name="Brown C.T."/>
            <person name="Hug L.A."/>
            <person name="Sharon I."/>
            <person name="Castelle C.J."/>
            <person name="Probst A.J."/>
            <person name="Thomas B.C."/>
            <person name="Singh A."/>
            <person name="Wilkins M.J."/>
            <person name="Karaoz U."/>
            <person name="Brodie E.L."/>
            <person name="Williams K.H."/>
            <person name="Hubbard S.S."/>
            <person name="Banfield J.F."/>
        </authorList>
    </citation>
    <scope>NUCLEOTIDE SEQUENCE [LARGE SCALE GENOMIC DNA]</scope>
</reference>
<dbReference type="GO" id="GO:0016020">
    <property type="term" value="C:membrane"/>
    <property type="evidence" value="ECO:0007669"/>
    <property type="project" value="UniProtKB-SubCell"/>
</dbReference>
<proteinExistence type="predicted"/>
<dbReference type="AlphaFoldDB" id="A0A1F8AWT5"/>
<feature type="transmembrane region" description="Helical" evidence="5">
    <location>
        <begin position="70"/>
        <end position="88"/>
    </location>
</feature>
<evidence type="ECO:0000256" key="3">
    <source>
        <dbReference type="ARBA" id="ARBA00022989"/>
    </source>
</evidence>
<evidence type="ECO:0000256" key="5">
    <source>
        <dbReference type="SAM" id="Phobius"/>
    </source>
</evidence>
<feature type="transmembrane region" description="Helical" evidence="5">
    <location>
        <begin position="123"/>
        <end position="144"/>
    </location>
</feature>
<feature type="transmembrane region" description="Helical" evidence="5">
    <location>
        <begin position="42"/>
        <end position="63"/>
    </location>
</feature>
<dbReference type="EMBL" id="MGGZ01000037">
    <property type="protein sequence ID" value="OGM56213.1"/>
    <property type="molecule type" value="Genomic_DNA"/>
</dbReference>
<feature type="transmembrane region" description="Helical" evidence="5">
    <location>
        <begin position="12"/>
        <end position="30"/>
    </location>
</feature>
<feature type="domain" description="O-antigen ligase-related" evidence="6">
    <location>
        <begin position="215"/>
        <end position="355"/>
    </location>
</feature>
<dbReference type="PANTHER" id="PTHR37422">
    <property type="entry name" value="TEICHURONIC ACID BIOSYNTHESIS PROTEIN TUAE"/>
    <property type="match status" value="1"/>
</dbReference>
<dbReference type="Proteomes" id="UP000178313">
    <property type="component" value="Unassembled WGS sequence"/>
</dbReference>
<comment type="subcellular location">
    <subcellularLocation>
        <location evidence="1">Membrane</location>
        <topology evidence="1">Multi-pass membrane protein</topology>
    </subcellularLocation>
</comment>
<evidence type="ECO:0000313" key="7">
    <source>
        <dbReference type="EMBL" id="OGM56213.1"/>
    </source>
</evidence>
<name>A0A1F8AWT5_9BACT</name>
<dbReference type="InterPro" id="IPR007016">
    <property type="entry name" value="O-antigen_ligase-rel_domated"/>
</dbReference>
<accession>A0A1F8AWT5</accession>
<sequence>MKNFLKKGENPVFSLLIFLLPAQLGYHFFSNFSYVFGIRVDYLAPTLYLTDALVLLLFIFWFLREKKIRINYWAISILGFAAVNILFASLPQAALFKWIKVLELIFLGNYVSGAKNLDIQKNLILPLALSISFFSLVGIGQFLFQKTLGGPLYLLGERTFDSQTPGIALFGFFGKEFLRPYSTFSHPNSLAGFMLVASLLVALLNRNKKKIMKVTLFLGAASVFLSVSLNAYISLLAVVIFYLIFRKRKRLAAKIVVSGFFLTLIISLALPIVANVFINRGGEAKESLFNRLVLAQASGKMLSKSPVWGVGLNNFIPELPTSGILPRVSWWLQPVHNTNLLVLAETGIFGLLIYLGLVFKSLQAATKQKSWAILLPVLAILITGLFDHYWLTLQQNQLLFSLILGLSFRRNI</sequence>
<gene>
    <name evidence="7" type="ORF">A3E46_00735</name>
</gene>
<evidence type="ECO:0000313" key="8">
    <source>
        <dbReference type="Proteomes" id="UP000178313"/>
    </source>
</evidence>
<protein>
    <recommendedName>
        <fullName evidence="6">O-antigen ligase-related domain-containing protein</fullName>
    </recommendedName>
</protein>
<feature type="transmembrane region" description="Helical" evidence="5">
    <location>
        <begin position="251"/>
        <end position="278"/>
    </location>
</feature>
<dbReference type="STRING" id="1802513.A3E46_00735"/>
<feature type="transmembrane region" description="Helical" evidence="5">
    <location>
        <begin position="184"/>
        <end position="204"/>
    </location>
</feature>
<feature type="transmembrane region" description="Helical" evidence="5">
    <location>
        <begin position="216"/>
        <end position="245"/>
    </location>
</feature>
<feature type="transmembrane region" description="Helical" evidence="5">
    <location>
        <begin position="371"/>
        <end position="391"/>
    </location>
</feature>
<organism evidence="7 8">
    <name type="scientific">Candidatus Woesebacteria bacterium RIFCSPHIGHO2_12_FULL_46_16</name>
    <dbReference type="NCBI Taxonomy" id="1802513"/>
    <lineage>
        <taxon>Bacteria</taxon>
        <taxon>Candidatus Woeseibacteriota</taxon>
    </lineage>
</organism>
<dbReference type="Pfam" id="PF04932">
    <property type="entry name" value="Wzy_C"/>
    <property type="match status" value="1"/>
</dbReference>
<keyword evidence="2 5" id="KW-0812">Transmembrane</keyword>
<comment type="caution">
    <text evidence="7">The sequence shown here is derived from an EMBL/GenBank/DDBJ whole genome shotgun (WGS) entry which is preliminary data.</text>
</comment>
<evidence type="ECO:0000259" key="6">
    <source>
        <dbReference type="Pfam" id="PF04932"/>
    </source>
</evidence>
<evidence type="ECO:0000256" key="4">
    <source>
        <dbReference type="ARBA" id="ARBA00023136"/>
    </source>
</evidence>
<feature type="transmembrane region" description="Helical" evidence="5">
    <location>
        <begin position="340"/>
        <end position="359"/>
    </location>
</feature>
<dbReference type="PANTHER" id="PTHR37422:SF23">
    <property type="entry name" value="TEICHURONIC ACID BIOSYNTHESIS PROTEIN TUAE"/>
    <property type="match status" value="1"/>
</dbReference>
<keyword evidence="4 5" id="KW-0472">Membrane</keyword>